<dbReference type="Pfam" id="PF01903">
    <property type="entry name" value="CbiX"/>
    <property type="match status" value="2"/>
</dbReference>
<dbReference type="RefSeq" id="WP_141609054.1">
    <property type="nucleotide sequence ID" value="NZ_VIGC02000005.1"/>
</dbReference>
<dbReference type="Gene3D" id="3.40.50.1400">
    <property type="match status" value="2"/>
</dbReference>
<dbReference type="OrthoDB" id="9797895at2"/>
<reference evidence="3 4" key="1">
    <citation type="submission" date="2019-06" db="EMBL/GenBank/DDBJ databases">
        <title>Genome sequence of Litorilinea aerophila BAA-2444.</title>
        <authorList>
            <person name="Maclea K.S."/>
            <person name="Maurais E.G."/>
            <person name="Iannazzi L.C."/>
        </authorList>
    </citation>
    <scope>NUCLEOTIDE SEQUENCE [LARGE SCALE GENOMIC DNA]</scope>
    <source>
        <strain evidence="3 4">ATCC BAA-2444</strain>
    </source>
</reference>
<dbReference type="GO" id="GO:0046872">
    <property type="term" value="F:metal ion binding"/>
    <property type="evidence" value="ECO:0007669"/>
    <property type="project" value="UniProtKB-KW"/>
</dbReference>
<protein>
    <submittedName>
        <fullName evidence="3">Sirohydrochlorin chelatase</fullName>
    </submittedName>
</protein>
<dbReference type="SUPFAM" id="SSF53800">
    <property type="entry name" value="Chelatase"/>
    <property type="match status" value="1"/>
</dbReference>
<evidence type="ECO:0000256" key="2">
    <source>
        <dbReference type="ARBA" id="ARBA00023239"/>
    </source>
</evidence>
<dbReference type="FunCoup" id="A0A540VJX1">
    <property type="interactions" value="100"/>
</dbReference>
<dbReference type="InParanoid" id="A0A540VJX1"/>
<dbReference type="CDD" id="cd03414">
    <property type="entry name" value="CbiX_SirB_C"/>
    <property type="match status" value="1"/>
</dbReference>
<evidence type="ECO:0000256" key="1">
    <source>
        <dbReference type="ARBA" id="ARBA00022723"/>
    </source>
</evidence>
<dbReference type="AlphaFoldDB" id="A0A540VJX1"/>
<keyword evidence="2" id="KW-0456">Lyase</keyword>
<dbReference type="CDD" id="cd03416">
    <property type="entry name" value="CbiX_SirB_N"/>
    <property type="match status" value="1"/>
</dbReference>
<organism evidence="3 4">
    <name type="scientific">Litorilinea aerophila</name>
    <dbReference type="NCBI Taxonomy" id="1204385"/>
    <lineage>
        <taxon>Bacteria</taxon>
        <taxon>Bacillati</taxon>
        <taxon>Chloroflexota</taxon>
        <taxon>Caldilineae</taxon>
        <taxon>Caldilineales</taxon>
        <taxon>Caldilineaceae</taxon>
        <taxon>Litorilinea</taxon>
    </lineage>
</organism>
<evidence type="ECO:0000313" key="4">
    <source>
        <dbReference type="Proteomes" id="UP000317371"/>
    </source>
</evidence>
<keyword evidence="4" id="KW-1185">Reference proteome</keyword>
<dbReference type="Proteomes" id="UP000317371">
    <property type="component" value="Unassembled WGS sequence"/>
</dbReference>
<dbReference type="GO" id="GO:0016829">
    <property type="term" value="F:lyase activity"/>
    <property type="evidence" value="ECO:0007669"/>
    <property type="project" value="UniProtKB-KW"/>
</dbReference>
<dbReference type="PANTHER" id="PTHR33542:SF3">
    <property type="entry name" value="SIROHYDROCHLORIN FERROCHELATASE, CHLOROPLASTIC"/>
    <property type="match status" value="1"/>
</dbReference>
<gene>
    <name evidence="3" type="ORF">FKZ61_05400</name>
</gene>
<dbReference type="InterPro" id="IPR002762">
    <property type="entry name" value="CbiX-like"/>
</dbReference>
<dbReference type="PANTHER" id="PTHR33542">
    <property type="entry name" value="SIROHYDROCHLORIN FERROCHELATASE, CHLOROPLASTIC"/>
    <property type="match status" value="1"/>
</dbReference>
<name>A0A540VJX1_9CHLR</name>
<accession>A0A540VJX1</accession>
<evidence type="ECO:0000313" key="3">
    <source>
        <dbReference type="EMBL" id="TQE97069.1"/>
    </source>
</evidence>
<dbReference type="InterPro" id="IPR050963">
    <property type="entry name" value="Sirohydro_Cobaltochel/CbiX"/>
</dbReference>
<comment type="caution">
    <text evidence="3">The sequence shown here is derived from an EMBL/GenBank/DDBJ whole genome shotgun (WGS) entry which is preliminary data.</text>
</comment>
<proteinExistence type="predicted"/>
<dbReference type="EMBL" id="VIGC01000005">
    <property type="protein sequence ID" value="TQE97069.1"/>
    <property type="molecule type" value="Genomic_DNA"/>
</dbReference>
<sequence>MDETQTEQILLIGHGSRDQAAVHECQALADRLSRALQRSVQLCFLEFAHPPIVEGIQACVAGGAKTVVVLPLFLGPGGHQKNDVPAILNWARQRWPHVQFRYGVPLGAQYPLIQALADRAAACLALDPGIPGAETGLLVVGRGSRDPDSNGEVARAARLLFEGREVAWVDYCFFSLATPSVAEGLERCSRLGARRVVVLPYLLFTGRIYRQIQQQVATAQERYPGMRIHCASYLWPHDGVLEALVQRHAEAVNGTASMTCDLCKYRVQMAGFEAEFGLPQYSDHHHGLRGIPHDHGVDPRLARLLPPRYRAGEAVSPAPMGAAPLQFDEEGRVAWDRIWSDFCDLALAGGPPHRGQLLEPVDPTVCTADPAGYARVLAELARGLRLVTGLPVVESATPGWIGLQCESEEMAIWLLRAIVVENVFARREGTVLFLPVGPHFRLAAEIKNVVTVVAKTHHYWQEHIQAMGGEPAP</sequence>
<keyword evidence="1" id="KW-0479">Metal-binding</keyword>